<sequence length="1300" mass="145036">MACYLVISSRHLSNGHYRGIKGIFRGPLCKNGSASPDFAEKEKAAARALEDVKANFYCELCDKQYHKHHEFDNHINSYDHAHKQRLKELKQREFARNVASKSWKDEKKQEKALKRLHQLAELRKQSECVAECRPAFKSPQVVVEKEPTPQDKLLLAQEGKVKNTAEGKSITSSTSEKQQELLLSKNQSCIETHRFLRSHISPAFSCGTNGCNRAGVSFSFSKKVHLKLESSASVFSENMEEAYDCIRSPRHKAKQTSEECRACIHMRDERKANVHKRLGTIQSHPDSFASCNLARKNQLQKENNHYKDREQTETHTSFRKDKLHLPDLDCSGSPGAKEQGGELNETQKSLENVVTPQCQTNNICTQQNTYKHSDGLLPECVSESLAQRSSEQGHQCEGNYNPCVFKQSSDCTEAVNADAEMPRDNALVHEIKPKALPFLHVLSKDGRTALRWPRELLLFTKTEPSISYGCNPLYFDFRLSLSHRESGHHEVDEESPNEHSTRTMDIDGNDASDLTENKQLSSEKDNQSLKPKKKKRALSLKKSWPKLDSDTENEMSQSAPKYVSDDLNENLPEVPAPLDCSKRRYTRATSPHTTMHVRSLAQQLQNCEKTLQEEVTENLCIYPLVSRTKKQKCAKCDLMYAQRQTDLDLVTCSSDISDSGKDSILGYKLDSPRESMGNEGNGNFAGCWKFTPLQKPFSDRQSNYSDTSVSSATSYASCYSSHRSSDHSRSHLPFCCKRKQKPVERQKCKHKKHNCISSSDDADGGCLFNKTSQRSRNCAHRHMAKYQRHSRYRHLLQRDVSKQSRNRHPLCKHSRSRSYSSSKGSSTQDSGSSERSSSCTRSRASSSGSLAKELVHDWNKHKKDMKSTDRVEPGKSDSAHSDCQNESCPSKQVGSCSINHLGRKAVGKKSLTAKLLLERVKSKRNQEQTQNTESFSNTCERDLPHSQPGVKGASSVDSEAMLPLLEKALHIDTSSRWNNGTGSVESGTGTERAEASAIDNIILTASTNYGNSLLNDLGYQALNRAQDTATKHQPDLLADEMQPLLQSCDSVPNGFPGAFPSHGYSAVPNLTETKEEHHAGVDLSGVEGDLNCYSDSAMHKSGETENKTEPYSKCIPSPLTQQPITFSPDEIDKYRFLQLQAQQHMQKQLVAKHRKVVPAPGPAAFSASPAVPVQQHSSVATLRHTLLQSFALSTGVHPHNSHLSLTHIHPFSPSPFAPFSLSPFTPAFVPAHSALLAGHPFHFVSATPIHPSHLAIPPLPHAAFIPTLFTPQLNAAASSAVHLNPLIHPLFQTQELQHRS</sequence>
<feature type="compositionally biased region" description="Basic and acidic residues" evidence="4">
    <location>
        <begin position="303"/>
        <end position="327"/>
    </location>
</feature>
<evidence type="ECO:0000256" key="2">
    <source>
        <dbReference type="ARBA" id="ARBA00022771"/>
    </source>
</evidence>
<feature type="compositionally biased region" description="Basic residues" evidence="4">
    <location>
        <begin position="804"/>
        <end position="816"/>
    </location>
</feature>
<organism evidence="6 7">
    <name type="scientific">Podarcis muralis</name>
    <name type="common">Wall lizard</name>
    <name type="synonym">Lacerta muralis</name>
    <dbReference type="NCBI Taxonomy" id="64176"/>
    <lineage>
        <taxon>Eukaryota</taxon>
        <taxon>Metazoa</taxon>
        <taxon>Chordata</taxon>
        <taxon>Craniata</taxon>
        <taxon>Vertebrata</taxon>
        <taxon>Euteleostomi</taxon>
        <taxon>Lepidosauria</taxon>
        <taxon>Squamata</taxon>
        <taxon>Bifurcata</taxon>
        <taxon>Unidentata</taxon>
        <taxon>Episquamata</taxon>
        <taxon>Laterata</taxon>
        <taxon>Lacertibaenia</taxon>
        <taxon>Lacertidae</taxon>
        <taxon>Podarcis</taxon>
    </lineage>
</organism>
<dbReference type="InterPro" id="IPR013087">
    <property type="entry name" value="Znf_C2H2_type"/>
</dbReference>
<reference evidence="6 7" key="1">
    <citation type="journal article" date="2019" name="Proc. Natl. Acad. Sci. U.S.A.">
        <title>Regulatory changes in pterin and carotenoid genes underlie balanced color polymorphisms in the wall lizard.</title>
        <authorList>
            <person name="Andrade P."/>
            <person name="Pinho C."/>
            <person name="Perez I de Lanuza G."/>
            <person name="Afonso S."/>
            <person name="Brejcha J."/>
            <person name="Rubin C.J."/>
            <person name="Wallerman O."/>
            <person name="Pereira P."/>
            <person name="Sabatino S.J."/>
            <person name="Bellati A."/>
            <person name="Pellitteri-Rosa D."/>
            <person name="Bosakova Z."/>
            <person name="Bunikis I."/>
            <person name="Carretero M.A."/>
            <person name="Feiner N."/>
            <person name="Marsik P."/>
            <person name="Pauperio F."/>
            <person name="Salvi D."/>
            <person name="Soler L."/>
            <person name="While G.M."/>
            <person name="Uller T."/>
            <person name="Font E."/>
            <person name="Andersson L."/>
            <person name="Carneiro M."/>
        </authorList>
    </citation>
    <scope>NUCLEOTIDE SEQUENCE</scope>
</reference>
<feature type="region of interest" description="Disordered" evidence="4">
    <location>
        <begin position="303"/>
        <end position="345"/>
    </location>
</feature>
<feature type="compositionally biased region" description="Basic and acidic residues" evidence="4">
    <location>
        <begin position="486"/>
        <end position="505"/>
    </location>
</feature>
<dbReference type="GO" id="GO:0005634">
    <property type="term" value="C:nucleus"/>
    <property type="evidence" value="ECO:0007669"/>
    <property type="project" value="TreeGrafter"/>
</dbReference>
<evidence type="ECO:0000256" key="3">
    <source>
        <dbReference type="ARBA" id="ARBA00022833"/>
    </source>
</evidence>
<feature type="compositionally biased region" description="Polar residues" evidence="4">
    <location>
        <begin position="881"/>
        <end position="896"/>
    </location>
</feature>
<reference evidence="6" key="3">
    <citation type="submission" date="2025-09" db="UniProtKB">
        <authorList>
            <consortium name="Ensembl"/>
        </authorList>
    </citation>
    <scope>IDENTIFICATION</scope>
</reference>
<evidence type="ECO:0000313" key="7">
    <source>
        <dbReference type="Proteomes" id="UP000472272"/>
    </source>
</evidence>
<keyword evidence="7" id="KW-1185">Reference proteome</keyword>
<dbReference type="OMA" id="NRHQLQT"/>
<dbReference type="InterPro" id="IPR052445">
    <property type="entry name" value="ZnF-G_patch_domain"/>
</dbReference>
<feature type="compositionally biased region" description="Basic and acidic residues" evidence="4">
    <location>
        <begin position="865"/>
        <end position="880"/>
    </location>
</feature>
<protein>
    <submittedName>
        <fullName evidence="6">Zinc finger protein 804B</fullName>
    </submittedName>
</protein>
<feature type="compositionally biased region" description="Low complexity" evidence="4">
    <location>
        <begin position="817"/>
        <end position="849"/>
    </location>
</feature>
<dbReference type="PANTHER" id="PTHR17614">
    <property type="entry name" value="ZINC FINGER-CONTAINING"/>
    <property type="match status" value="1"/>
</dbReference>
<evidence type="ECO:0000259" key="5">
    <source>
        <dbReference type="PROSITE" id="PS00028"/>
    </source>
</evidence>
<name>A0A670J847_PODMU</name>
<dbReference type="PANTHER" id="PTHR17614:SF12">
    <property type="entry name" value="ZINC FINGER PROTEIN 804B"/>
    <property type="match status" value="1"/>
</dbReference>
<dbReference type="PROSITE" id="PS00028">
    <property type="entry name" value="ZINC_FINGER_C2H2_1"/>
    <property type="match status" value="1"/>
</dbReference>
<proteinExistence type="predicted"/>
<feature type="region of interest" description="Disordered" evidence="4">
    <location>
        <begin position="922"/>
        <end position="955"/>
    </location>
</feature>
<feature type="compositionally biased region" description="Basic residues" evidence="4">
    <location>
        <begin position="530"/>
        <end position="539"/>
    </location>
</feature>
<reference evidence="6" key="2">
    <citation type="submission" date="2025-08" db="UniProtKB">
        <authorList>
            <consortium name="Ensembl"/>
        </authorList>
    </citation>
    <scope>IDENTIFICATION</scope>
</reference>
<keyword evidence="3" id="KW-0862">Zinc</keyword>
<feature type="domain" description="C2H2-type" evidence="5">
    <location>
        <begin position="58"/>
        <end position="80"/>
    </location>
</feature>
<evidence type="ECO:0000256" key="1">
    <source>
        <dbReference type="ARBA" id="ARBA00022723"/>
    </source>
</evidence>
<dbReference type="GO" id="GO:0008270">
    <property type="term" value="F:zinc ion binding"/>
    <property type="evidence" value="ECO:0007669"/>
    <property type="project" value="UniProtKB-KW"/>
</dbReference>
<dbReference type="OrthoDB" id="4822at2759"/>
<accession>A0A670J847</accession>
<keyword evidence="1" id="KW-0479">Metal-binding</keyword>
<dbReference type="Ensembl" id="ENSPMRT00000021065.1">
    <property type="protein sequence ID" value="ENSPMRP00000019834.1"/>
    <property type="gene ID" value="ENSPMRG00000012929.1"/>
</dbReference>
<gene>
    <name evidence="6" type="primary">ZNF804B</name>
</gene>
<dbReference type="Proteomes" id="UP000472272">
    <property type="component" value="Chromosome 12"/>
</dbReference>
<dbReference type="GeneTree" id="ENSGT00940000160479"/>
<evidence type="ECO:0000256" key="4">
    <source>
        <dbReference type="SAM" id="MobiDB-lite"/>
    </source>
</evidence>
<feature type="region of interest" description="Disordered" evidence="4">
    <location>
        <begin position="798"/>
        <end position="896"/>
    </location>
</feature>
<keyword evidence="2" id="KW-0863">Zinc-finger</keyword>
<feature type="region of interest" description="Disordered" evidence="4">
    <location>
        <begin position="486"/>
        <end position="558"/>
    </location>
</feature>
<feature type="compositionally biased region" description="Polar residues" evidence="4">
    <location>
        <begin position="927"/>
        <end position="938"/>
    </location>
</feature>
<evidence type="ECO:0000313" key="6">
    <source>
        <dbReference type="Ensembl" id="ENSPMRP00000019834.1"/>
    </source>
</evidence>